<accession>A0A1I8NJK4</accession>
<dbReference type="AlphaFoldDB" id="A0A1I8NJK4"/>
<dbReference type="Proteomes" id="UP001652621">
    <property type="component" value="Unplaced"/>
</dbReference>
<dbReference type="VEuPathDB" id="VectorBase:MDOMA2_005660"/>
<dbReference type="RefSeq" id="XP_011293334.1">
    <property type="nucleotide sequence ID" value="XM_011295032.2"/>
</dbReference>
<evidence type="ECO:0000256" key="1">
    <source>
        <dbReference type="ARBA" id="ARBA00004589"/>
    </source>
</evidence>
<organism evidence="10">
    <name type="scientific">Musca domestica</name>
    <name type="common">House fly</name>
    <dbReference type="NCBI Taxonomy" id="7370"/>
    <lineage>
        <taxon>Eukaryota</taxon>
        <taxon>Metazoa</taxon>
        <taxon>Ecdysozoa</taxon>
        <taxon>Arthropoda</taxon>
        <taxon>Hexapoda</taxon>
        <taxon>Insecta</taxon>
        <taxon>Pterygota</taxon>
        <taxon>Neoptera</taxon>
        <taxon>Endopterygota</taxon>
        <taxon>Diptera</taxon>
        <taxon>Brachycera</taxon>
        <taxon>Muscomorpha</taxon>
        <taxon>Muscoidea</taxon>
        <taxon>Muscidae</taxon>
        <taxon>Musca</taxon>
    </lineage>
</organism>
<dbReference type="EnsemblMetazoa" id="MDOA016184-RA">
    <property type="protein sequence ID" value="MDOA016184-PA"/>
    <property type="gene ID" value="MDOA016184"/>
</dbReference>
<proteinExistence type="predicted"/>
<gene>
    <name evidence="10" type="primary">105261936</name>
    <name evidence="12" type="synonym">LOC105261936</name>
</gene>
<keyword evidence="3" id="KW-0812">Transmembrane</keyword>
<keyword evidence="2" id="KW-0336">GPI-anchor</keyword>
<name>A0A1I8NJK4_MUSDO</name>
<dbReference type="VEuPathDB" id="VectorBase:MDOA016184"/>
<evidence type="ECO:0000256" key="8">
    <source>
        <dbReference type="ARBA" id="ARBA00023288"/>
    </source>
</evidence>
<dbReference type="GeneID" id="105261936"/>
<dbReference type="OrthoDB" id="6582325at2759"/>
<dbReference type="GO" id="GO:0032222">
    <property type="term" value="P:regulation of synaptic transmission, cholinergic"/>
    <property type="evidence" value="ECO:0007669"/>
    <property type="project" value="InterPro"/>
</dbReference>
<evidence type="ECO:0000256" key="2">
    <source>
        <dbReference type="ARBA" id="ARBA00022622"/>
    </source>
</evidence>
<keyword evidence="8" id="KW-0449">Lipoprotein</keyword>
<evidence type="ECO:0000256" key="3">
    <source>
        <dbReference type="ARBA" id="ARBA00022692"/>
    </source>
</evidence>
<protein>
    <submittedName>
        <fullName evidence="12">Uncharacterized protein LOC105261936</fullName>
    </submittedName>
</protein>
<evidence type="ECO:0000313" key="10">
    <source>
        <dbReference type="EnsemblMetazoa" id="MDOA016184-PA"/>
    </source>
</evidence>
<reference evidence="12" key="2">
    <citation type="submission" date="2025-04" db="UniProtKB">
        <authorList>
            <consortium name="RefSeq"/>
        </authorList>
    </citation>
    <scope>IDENTIFICATION</scope>
    <source>
        <strain evidence="12">Aabys</strain>
    </source>
</reference>
<dbReference type="Pfam" id="PF17064">
    <property type="entry name" value="QVR"/>
    <property type="match status" value="1"/>
</dbReference>
<evidence type="ECO:0000313" key="12">
    <source>
        <dbReference type="RefSeq" id="XP_011293334.1"/>
    </source>
</evidence>
<dbReference type="GO" id="GO:0030431">
    <property type="term" value="P:sleep"/>
    <property type="evidence" value="ECO:0007669"/>
    <property type="project" value="InterPro"/>
</dbReference>
<reference evidence="10" key="1">
    <citation type="submission" date="2020-05" db="UniProtKB">
        <authorList>
            <consortium name="EnsemblMetazoa"/>
        </authorList>
    </citation>
    <scope>IDENTIFICATION</scope>
    <source>
        <strain evidence="10">Aabys</strain>
    </source>
</reference>
<comment type="subcellular location">
    <subcellularLocation>
        <location evidence="1">Membrane</location>
        <topology evidence="1">Lipid-anchor</topology>
        <topology evidence="1">GPI-anchor</topology>
    </subcellularLocation>
</comment>
<sequence length="150" mass="17261">MRFLLVLAVFSAFLATAWSIKCYQCDSMTQPQCNEYFSPKGIEQSECDDDDMPAYLTKYGQRFEATGCLTKIHEGIEGHRYFIRRACYFGDLENTREACETDDPYLPYADLIDCEVCSEDLCNTDVGQQSKPTWYTIAAFVIALIFARMW</sequence>
<evidence type="ECO:0000256" key="9">
    <source>
        <dbReference type="SAM" id="SignalP"/>
    </source>
</evidence>
<dbReference type="InterPro" id="IPR050975">
    <property type="entry name" value="Sleep_regulator"/>
</dbReference>
<dbReference type="PANTHER" id="PTHR33562:SF18">
    <property type="entry name" value="BOUDIN-RELATED"/>
    <property type="match status" value="1"/>
</dbReference>
<keyword evidence="6" id="KW-0472">Membrane</keyword>
<feature type="chain" id="PRO_5044561850" evidence="9">
    <location>
        <begin position="20"/>
        <end position="150"/>
    </location>
</feature>
<evidence type="ECO:0000313" key="11">
    <source>
        <dbReference type="Proteomes" id="UP001652621"/>
    </source>
</evidence>
<keyword evidence="11" id="KW-1185">Reference proteome</keyword>
<keyword evidence="4 9" id="KW-0732">Signal</keyword>
<dbReference type="PANTHER" id="PTHR33562">
    <property type="entry name" value="ATILLA, ISOFORM B-RELATED-RELATED"/>
    <property type="match status" value="1"/>
</dbReference>
<dbReference type="InterPro" id="IPR031424">
    <property type="entry name" value="QVR-like"/>
</dbReference>
<keyword evidence="7" id="KW-0325">Glycoprotein</keyword>
<evidence type="ECO:0000256" key="5">
    <source>
        <dbReference type="ARBA" id="ARBA00022989"/>
    </source>
</evidence>
<dbReference type="KEGG" id="mde:105261936"/>
<keyword evidence="5" id="KW-1133">Transmembrane helix</keyword>
<evidence type="ECO:0000256" key="6">
    <source>
        <dbReference type="ARBA" id="ARBA00023136"/>
    </source>
</evidence>
<dbReference type="GO" id="GO:0098552">
    <property type="term" value="C:side of membrane"/>
    <property type="evidence" value="ECO:0007669"/>
    <property type="project" value="UniProtKB-KW"/>
</dbReference>
<evidence type="ECO:0000256" key="7">
    <source>
        <dbReference type="ARBA" id="ARBA00023180"/>
    </source>
</evidence>
<feature type="signal peptide" evidence="9">
    <location>
        <begin position="1"/>
        <end position="19"/>
    </location>
</feature>
<evidence type="ECO:0000256" key="4">
    <source>
        <dbReference type="ARBA" id="ARBA00022729"/>
    </source>
</evidence>